<keyword evidence="1" id="KW-0479">Metal-binding</keyword>
<dbReference type="Proteomes" id="UP000504635">
    <property type="component" value="Unplaced"/>
</dbReference>
<keyword evidence="1" id="KW-0862">Zinc</keyword>
<dbReference type="AlphaFoldDB" id="A0A6J2YFU0"/>
<sequence>MEVKMNKTFATQELEVYDPKTHVLVPKPSEVLKRGIFPTTVEVKSDESSVNLLYQIVYPDDLNLKPAPVSLKPRGRPKKLRVPTDISTEKSKIRVVARTRSGRAVKLPKHIENGFKKIEINDDQTTNGNEEIKTCDFAQYTEKSHEDIDKQPIIEHVSLQQNKRKISAQYRCPGCKKAYLGRNKILEHLKKNPSHGPLQKDEEKHFEVWNYLVSLTQKTSSSERGRKFCAEISNVLHNLLLLANALFKKVGNVTSEVSVDKVLGNAIGLVPGNYYFDDSNLYRDVTVLKLISNNDFLSSLKFANDDTFVDRNSETNCKCGKGNNTTEQLNKVVPAVNQDGIKAAKAIQINDNNRMTAEDSHFQNNYYTQDTGQNITEKELGNQSNQSSQCPEIYFDNNHSNYNRFDIDKSFQNGDLYCNNPNSESNNFSPEPFDIGTEFSTINTLSEHSSEKAQSNYPKIKIQSNILICPPNSKFVQKSLSSSKMQPNKNSINPDFLSENSVISSVHNSADDFMLPVSVVSNPILDNSSSSDDVMNVDQFVNERFKKITEPEADIANNSLNLVLPNLDLFQFHNS</sequence>
<evidence type="ECO:0000313" key="3">
    <source>
        <dbReference type="Proteomes" id="UP000504635"/>
    </source>
</evidence>
<dbReference type="InParanoid" id="A0A6J2YFU0"/>
<keyword evidence="1" id="KW-0863">Zinc-finger</keyword>
<dbReference type="InterPro" id="IPR013087">
    <property type="entry name" value="Znf_C2H2_type"/>
</dbReference>
<dbReference type="GeneID" id="115887012"/>
<feature type="domain" description="C2H2-type" evidence="2">
    <location>
        <begin position="170"/>
        <end position="197"/>
    </location>
</feature>
<dbReference type="OrthoDB" id="5981545at2759"/>
<evidence type="ECO:0000259" key="2">
    <source>
        <dbReference type="PROSITE" id="PS50157"/>
    </source>
</evidence>
<dbReference type="PROSITE" id="PS50157">
    <property type="entry name" value="ZINC_FINGER_C2H2_2"/>
    <property type="match status" value="1"/>
</dbReference>
<protein>
    <submittedName>
        <fullName evidence="4">Uncharacterized protein LOC115887012 isoform X1</fullName>
    </submittedName>
</protein>
<accession>A0A6J2YFU0</accession>
<evidence type="ECO:0000256" key="1">
    <source>
        <dbReference type="PROSITE-ProRule" id="PRU00042"/>
    </source>
</evidence>
<dbReference type="Pfam" id="PF15961">
    <property type="entry name" value="DUF4764"/>
    <property type="match status" value="1"/>
</dbReference>
<dbReference type="RefSeq" id="XP_030762196.1">
    <property type="nucleotide sequence ID" value="XM_030906336.1"/>
</dbReference>
<name>A0A6J2YFU0_SITOR</name>
<dbReference type="GO" id="GO:0008270">
    <property type="term" value="F:zinc ion binding"/>
    <property type="evidence" value="ECO:0007669"/>
    <property type="project" value="UniProtKB-KW"/>
</dbReference>
<keyword evidence="3" id="KW-1185">Reference proteome</keyword>
<organism evidence="3 4">
    <name type="scientific">Sitophilus oryzae</name>
    <name type="common">Rice weevil</name>
    <name type="synonym">Curculio oryzae</name>
    <dbReference type="NCBI Taxonomy" id="7048"/>
    <lineage>
        <taxon>Eukaryota</taxon>
        <taxon>Metazoa</taxon>
        <taxon>Ecdysozoa</taxon>
        <taxon>Arthropoda</taxon>
        <taxon>Hexapoda</taxon>
        <taxon>Insecta</taxon>
        <taxon>Pterygota</taxon>
        <taxon>Neoptera</taxon>
        <taxon>Endopterygota</taxon>
        <taxon>Coleoptera</taxon>
        <taxon>Polyphaga</taxon>
        <taxon>Cucujiformia</taxon>
        <taxon>Curculionidae</taxon>
        <taxon>Dryophthorinae</taxon>
        <taxon>Sitophilus</taxon>
    </lineage>
</organism>
<evidence type="ECO:0000313" key="4">
    <source>
        <dbReference type="RefSeq" id="XP_030762196.1"/>
    </source>
</evidence>
<proteinExistence type="predicted"/>
<gene>
    <name evidence="4" type="primary">LOC115887012</name>
</gene>
<dbReference type="KEGG" id="soy:115887012"/>
<dbReference type="InterPro" id="IPR031885">
    <property type="entry name" value="DUF4764"/>
</dbReference>
<reference evidence="4" key="1">
    <citation type="submission" date="2025-08" db="UniProtKB">
        <authorList>
            <consortium name="RefSeq"/>
        </authorList>
    </citation>
    <scope>IDENTIFICATION</scope>
    <source>
        <tissue evidence="4">Gonads</tissue>
    </source>
</reference>